<reference evidence="2" key="1">
    <citation type="journal article" date="2022" name="bioRxiv">
        <title>Sequencing and chromosome-scale assembly of the giantPleurodeles waltlgenome.</title>
        <authorList>
            <person name="Brown T."/>
            <person name="Elewa A."/>
            <person name="Iarovenko S."/>
            <person name="Subramanian E."/>
            <person name="Araus A.J."/>
            <person name="Petzold A."/>
            <person name="Susuki M."/>
            <person name="Suzuki K.-i.T."/>
            <person name="Hayashi T."/>
            <person name="Toyoda A."/>
            <person name="Oliveira C."/>
            <person name="Osipova E."/>
            <person name="Leigh N.D."/>
            <person name="Simon A."/>
            <person name="Yun M.H."/>
        </authorList>
    </citation>
    <scope>NUCLEOTIDE SEQUENCE</scope>
    <source>
        <strain evidence="2">20211129_DDA</strain>
        <tissue evidence="2">Liver</tissue>
    </source>
</reference>
<feature type="transmembrane region" description="Helical" evidence="1">
    <location>
        <begin position="75"/>
        <end position="95"/>
    </location>
</feature>
<keyword evidence="1" id="KW-1133">Transmembrane helix</keyword>
<dbReference type="EMBL" id="JANPWB010000001">
    <property type="protein sequence ID" value="KAJ1213235.1"/>
    <property type="molecule type" value="Genomic_DNA"/>
</dbReference>
<protein>
    <submittedName>
        <fullName evidence="2">Uncharacterized protein</fullName>
    </submittedName>
</protein>
<keyword evidence="3" id="KW-1185">Reference proteome</keyword>
<dbReference type="AlphaFoldDB" id="A0AAV7WK97"/>
<proteinExistence type="predicted"/>
<keyword evidence="1" id="KW-0812">Transmembrane</keyword>
<gene>
    <name evidence="2" type="ORF">NDU88_000873</name>
</gene>
<accession>A0AAV7WK97</accession>
<evidence type="ECO:0000313" key="2">
    <source>
        <dbReference type="EMBL" id="KAJ1213235.1"/>
    </source>
</evidence>
<evidence type="ECO:0000256" key="1">
    <source>
        <dbReference type="SAM" id="Phobius"/>
    </source>
</evidence>
<name>A0AAV7WK97_PLEWA</name>
<dbReference type="Proteomes" id="UP001066276">
    <property type="component" value="Chromosome 1_1"/>
</dbReference>
<sequence length="115" mass="11169">MAASCSRAVDSSVNKCAPACVSVGGNDTVTDSSSGAIGVVDDSSAGNVARHDGSCDLLVLVMVAVVVMFYESDGSSGTCGLLVLVTAVVAVVVMLHDSDGSSGSRGTAGVGDNVA</sequence>
<organism evidence="2 3">
    <name type="scientific">Pleurodeles waltl</name>
    <name type="common">Iberian ribbed newt</name>
    <dbReference type="NCBI Taxonomy" id="8319"/>
    <lineage>
        <taxon>Eukaryota</taxon>
        <taxon>Metazoa</taxon>
        <taxon>Chordata</taxon>
        <taxon>Craniata</taxon>
        <taxon>Vertebrata</taxon>
        <taxon>Euteleostomi</taxon>
        <taxon>Amphibia</taxon>
        <taxon>Batrachia</taxon>
        <taxon>Caudata</taxon>
        <taxon>Salamandroidea</taxon>
        <taxon>Salamandridae</taxon>
        <taxon>Pleurodelinae</taxon>
        <taxon>Pleurodeles</taxon>
    </lineage>
</organism>
<keyword evidence="1" id="KW-0472">Membrane</keyword>
<evidence type="ECO:0000313" key="3">
    <source>
        <dbReference type="Proteomes" id="UP001066276"/>
    </source>
</evidence>
<comment type="caution">
    <text evidence="2">The sequence shown here is derived from an EMBL/GenBank/DDBJ whole genome shotgun (WGS) entry which is preliminary data.</text>
</comment>